<evidence type="ECO:0000259" key="6">
    <source>
        <dbReference type="PROSITE" id="PS50865"/>
    </source>
</evidence>
<dbReference type="OrthoDB" id="432970at2759"/>
<evidence type="ECO:0000256" key="4">
    <source>
        <dbReference type="PROSITE-ProRule" id="PRU00134"/>
    </source>
</evidence>
<evidence type="ECO:0000256" key="1">
    <source>
        <dbReference type="ARBA" id="ARBA00022723"/>
    </source>
</evidence>
<keyword evidence="3" id="KW-0862">Zinc</keyword>
<dbReference type="Proteomes" id="UP000076532">
    <property type="component" value="Unassembled WGS sequence"/>
</dbReference>
<keyword evidence="2 4" id="KW-0863">Zinc-finger</keyword>
<proteinExistence type="predicted"/>
<reference evidence="7 8" key="1">
    <citation type="journal article" date="2016" name="Mol. Biol. Evol.">
        <title>Comparative Genomics of Early-Diverging Mushroom-Forming Fungi Provides Insights into the Origins of Lignocellulose Decay Capabilities.</title>
        <authorList>
            <person name="Nagy L.G."/>
            <person name="Riley R."/>
            <person name="Tritt A."/>
            <person name="Adam C."/>
            <person name="Daum C."/>
            <person name="Floudas D."/>
            <person name="Sun H."/>
            <person name="Yadav J.S."/>
            <person name="Pangilinan J."/>
            <person name="Larsson K.H."/>
            <person name="Matsuura K."/>
            <person name="Barry K."/>
            <person name="Labutti K."/>
            <person name="Kuo R."/>
            <person name="Ohm R.A."/>
            <person name="Bhattacharya S.S."/>
            <person name="Shirouzu T."/>
            <person name="Yoshinaga Y."/>
            <person name="Martin F.M."/>
            <person name="Grigoriev I.V."/>
            <person name="Hibbett D.S."/>
        </authorList>
    </citation>
    <scope>NUCLEOTIDE SEQUENCE [LARGE SCALE GENOMIC DNA]</scope>
    <source>
        <strain evidence="7 8">CBS 109695</strain>
    </source>
</reference>
<evidence type="ECO:0000256" key="3">
    <source>
        <dbReference type="ARBA" id="ARBA00022833"/>
    </source>
</evidence>
<keyword evidence="5" id="KW-0472">Membrane</keyword>
<evidence type="ECO:0000256" key="5">
    <source>
        <dbReference type="SAM" id="Phobius"/>
    </source>
</evidence>
<dbReference type="Gene3D" id="6.10.140.2220">
    <property type="match status" value="1"/>
</dbReference>
<dbReference type="Pfam" id="PF01753">
    <property type="entry name" value="zf-MYND"/>
    <property type="match status" value="1"/>
</dbReference>
<organism evidence="7 8">
    <name type="scientific">Athelia psychrophila</name>
    <dbReference type="NCBI Taxonomy" id="1759441"/>
    <lineage>
        <taxon>Eukaryota</taxon>
        <taxon>Fungi</taxon>
        <taxon>Dikarya</taxon>
        <taxon>Basidiomycota</taxon>
        <taxon>Agaricomycotina</taxon>
        <taxon>Agaricomycetes</taxon>
        <taxon>Agaricomycetidae</taxon>
        <taxon>Atheliales</taxon>
        <taxon>Atheliaceae</taxon>
        <taxon>Athelia</taxon>
    </lineage>
</organism>
<feature type="transmembrane region" description="Helical" evidence="5">
    <location>
        <begin position="436"/>
        <end position="458"/>
    </location>
</feature>
<dbReference type="EMBL" id="KV417566">
    <property type="protein sequence ID" value="KZP19126.1"/>
    <property type="molecule type" value="Genomic_DNA"/>
</dbReference>
<protein>
    <recommendedName>
        <fullName evidence="6">MYND-type domain-containing protein</fullName>
    </recommendedName>
</protein>
<keyword evidence="5" id="KW-1133">Transmembrane helix</keyword>
<feature type="domain" description="MYND-type" evidence="6">
    <location>
        <begin position="312"/>
        <end position="363"/>
    </location>
</feature>
<dbReference type="SUPFAM" id="SSF144232">
    <property type="entry name" value="HIT/MYND zinc finger-like"/>
    <property type="match status" value="1"/>
</dbReference>
<dbReference type="STRING" id="436010.A0A166HQK5"/>
<accession>A0A166HQK5</accession>
<keyword evidence="5" id="KW-0812">Transmembrane</keyword>
<dbReference type="PROSITE" id="PS50865">
    <property type="entry name" value="ZF_MYND_2"/>
    <property type="match status" value="1"/>
</dbReference>
<keyword evidence="8" id="KW-1185">Reference proteome</keyword>
<gene>
    <name evidence="7" type="ORF">FIBSPDRAFT_570190</name>
</gene>
<sequence>MGEFSSSTSIRLWLATIVPKSFEQPQSFLCTPALHYACRFIRAHDNWTVGMRKDYPETLDAMIAFLLTTQKASEAKVFEREWSHCRLAQTKGNAPMIAMLHETIHKNAVSVTFNELVAEICSFLSEVIDDIPVAPSDGFWPNSLDTALFPSGAKDAVLALTKWFIRVRDTGPLELLCTLLCHLPSGSALDTALFDTPEFIEAVVLEFKTVAEGKPDPILTYGRFWRNFLRAIGAQQYPALREYLHPNGVMLYKSIDRASAPFRSTESPVDIVVTSCYMLFYTLLVDAVPPSLSEDNMMTSPYSLVYPRTADQKKCAREGCPHSSLSTLAELKTCGGCRTVRYCSPKCQQIAWKWKPAPHRLICKDTAKLAQIRKAVGSNTSQFESMAKTQFSPKRAREILLFSGMHEQRAIDAILAAGHTGNGNPSSLTIPTQSPVAYIIKYMGIVLFGWVARLVGIFHR</sequence>
<dbReference type="InterPro" id="IPR002893">
    <property type="entry name" value="Znf_MYND"/>
</dbReference>
<dbReference type="AlphaFoldDB" id="A0A166HQK5"/>
<keyword evidence="1" id="KW-0479">Metal-binding</keyword>
<name>A0A166HQK5_9AGAM</name>
<evidence type="ECO:0000313" key="7">
    <source>
        <dbReference type="EMBL" id="KZP19126.1"/>
    </source>
</evidence>
<evidence type="ECO:0000313" key="8">
    <source>
        <dbReference type="Proteomes" id="UP000076532"/>
    </source>
</evidence>
<dbReference type="GO" id="GO:0008270">
    <property type="term" value="F:zinc ion binding"/>
    <property type="evidence" value="ECO:0007669"/>
    <property type="project" value="UniProtKB-KW"/>
</dbReference>
<evidence type="ECO:0000256" key="2">
    <source>
        <dbReference type="ARBA" id="ARBA00022771"/>
    </source>
</evidence>